<evidence type="ECO:0000259" key="5">
    <source>
        <dbReference type="Pfam" id="PF08573"/>
    </source>
</evidence>
<dbReference type="EMBL" id="GIBP01007651">
    <property type="protein sequence ID" value="NDV36620.1"/>
    <property type="molecule type" value="Transcribed_RNA"/>
</dbReference>
<sequence length="202" mass="23100">MEKLDKKRRKLSTPYLSKEPPKPIPTPPISNPAPLGPPKPTKRVQISDDEVIPTVPPSNGKYDDYSPVNISDDENVECALDLDVLFPPTFPKENHKITNKENLKANQTKENPKTISTKSSSNLSNKTFKYQEEPIRNKQERQKLKGRECLHCQKFYDAINQGDHKFDRGKFVNECSRHKEMFTPPSTPPGYWDPGFPDLPQD</sequence>
<feature type="compositionally biased region" description="Basic residues" evidence="4">
    <location>
        <begin position="1"/>
        <end position="11"/>
    </location>
</feature>
<feature type="region of interest" description="Disordered" evidence="4">
    <location>
        <begin position="1"/>
        <end position="68"/>
    </location>
</feature>
<reference evidence="6" key="1">
    <citation type="journal article" date="2020" name="J. Eukaryot. Microbiol.">
        <title>De novo Sequencing, Assembly and Annotation of the Transcriptome for the Free-Living Testate Amoeba Arcella intermedia.</title>
        <authorList>
            <person name="Ribeiro G.M."/>
            <person name="Porfirio-Sousa A.L."/>
            <person name="Maurer-Alcala X.X."/>
            <person name="Katz L.A."/>
            <person name="Lahr D.J.G."/>
        </authorList>
    </citation>
    <scope>NUCLEOTIDE SEQUENCE</scope>
</reference>
<feature type="region of interest" description="Disordered" evidence="4">
    <location>
        <begin position="180"/>
        <end position="202"/>
    </location>
</feature>
<feature type="domain" description="DNA endonuclease activator Ctp1 C-terminal" evidence="5">
    <location>
        <begin position="169"/>
        <end position="198"/>
    </location>
</feature>
<dbReference type="InterPro" id="IPR013882">
    <property type="entry name" value="Ctp1_C"/>
</dbReference>
<dbReference type="GO" id="GO:0003684">
    <property type="term" value="F:damaged DNA binding"/>
    <property type="evidence" value="ECO:0007669"/>
    <property type="project" value="TreeGrafter"/>
</dbReference>
<evidence type="ECO:0000313" key="6">
    <source>
        <dbReference type="EMBL" id="NDV36620.1"/>
    </source>
</evidence>
<feature type="compositionally biased region" description="Basic and acidic residues" evidence="4">
    <location>
        <begin position="129"/>
        <end position="143"/>
    </location>
</feature>
<dbReference type="AlphaFoldDB" id="A0A6B2LIH7"/>
<protein>
    <recommendedName>
        <fullName evidence="5">DNA endonuclease activator Ctp1 C-terminal domain-containing protein</fullName>
    </recommendedName>
</protein>
<name>A0A6B2LIH7_9EUKA</name>
<feature type="region of interest" description="Disordered" evidence="4">
    <location>
        <begin position="91"/>
        <end position="143"/>
    </location>
</feature>
<dbReference type="GO" id="GO:0010792">
    <property type="term" value="P:DNA double-strand break processing involved in repair via single-strand annealing"/>
    <property type="evidence" value="ECO:0007669"/>
    <property type="project" value="TreeGrafter"/>
</dbReference>
<feature type="compositionally biased region" description="Pro residues" evidence="4">
    <location>
        <begin position="22"/>
        <end position="39"/>
    </location>
</feature>
<dbReference type="InterPro" id="IPR033316">
    <property type="entry name" value="RBBP8-like"/>
</dbReference>
<accession>A0A6B2LIH7</accession>
<organism evidence="6">
    <name type="scientific">Arcella intermedia</name>
    <dbReference type="NCBI Taxonomy" id="1963864"/>
    <lineage>
        <taxon>Eukaryota</taxon>
        <taxon>Amoebozoa</taxon>
        <taxon>Tubulinea</taxon>
        <taxon>Elardia</taxon>
        <taxon>Arcellinida</taxon>
        <taxon>Sphaerothecina</taxon>
        <taxon>Arcellidae</taxon>
        <taxon>Arcella</taxon>
    </lineage>
</organism>
<proteinExistence type="predicted"/>
<dbReference type="GO" id="GO:0005634">
    <property type="term" value="C:nucleus"/>
    <property type="evidence" value="ECO:0007669"/>
    <property type="project" value="UniProtKB-SubCell"/>
</dbReference>
<comment type="subcellular location">
    <subcellularLocation>
        <location evidence="1">Nucleus</location>
    </subcellularLocation>
</comment>
<dbReference type="PANTHER" id="PTHR15107:SF0">
    <property type="entry name" value="DNA ENDONUCLEASE ACTIVATOR CTP1 C-TERMINAL DOMAIN-CONTAINING PROTEIN"/>
    <property type="match status" value="1"/>
</dbReference>
<feature type="compositionally biased region" description="Low complexity" evidence="4">
    <location>
        <begin position="113"/>
        <end position="127"/>
    </location>
</feature>
<evidence type="ECO:0000256" key="2">
    <source>
        <dbReference type="ARBA" id="ARBA00022763"/>
    </source>
</evidence>
<dbReference type="PANTHER" id="PTHR15107">
    <property type="entry name" value="RETINOBLASTOMA BINDING PROTEIN 8"/>
    <property type="match status" value="1"/>
</dbReference>
<keyword evidence="2" id="KW-0227">DNA damage</keyword>
<evidence type="ECO:0000256" key="3">
    <source>
        <dbReference type="ARBA" id="ARBA00023242"/>
    </source>
</evidence>
<keyword evidence="3" id="KW-0539">Nucleus</keyword>
<feature type="compositionally biased region" description="Basic and acidic residues" evidence="4">
    <location>
        <begin position="92"/>
        <end position="103"/>
    </location>
</feature>
<evidence type="ECO:0000256" key="1">
    <source>
        <dbReference type="ARBA" id="ARBA00004123"/>
    </source>
</evidence>
<evidence type="ECO:0000256" key="4">
    <source>
        <dbReference type="SAM" id="MobiDB-lite"/>
    </source>
</evidence>
<dbReference type="Pfam" id="PF08573">
    <property type="entry name" value="SAE2"/>
    <property type="match status" value="1"/>
</dbReference>